<dbReference type="AlphaFoldDB" id="A0A8S1RUG9"/>
<protein>
    <submittedName>
        <fullName evidence="1">Uncharacterized protein</fullName>
    </submittedName>
</protein>
<accession>A0A8S1RUG9</accession>
<reference evidence="1" key="1">
    <citation type="submission" date="2021-01" db="EMBL/GenBank/DDBJ databases">
        <authorList>
            <consortium name="Genoscope - CEA"/>
            <person name="William W."/>
        </authorList>
    </citation>
    <scope>NUCLEOTIDE SEQUENCE</scope>
</reference>
<evidence type="ECO:0000313" key="2">
    <source>
        <dbReference type="Proteomes" id="UP000689195"/>
    </source>
</evidence>
<dbReference type="Proteomes" id="UP000689195">
    <property type="component" value="Unassembled WGS sequence"/>
</dbReference>
<organism evidence="1 2">
    <name type="scientific">Paramecium pentaurelia</name>
    <dbReference type="NCBI Taxonomy" id="43138"/>
    <lineage>
        <taxon>Eukaryota</taxon>
        <taxon>Sar</taxon>
        <taxon>Alveolata</taxon>
        <taxon>Ciliophora</taxon>
        <taxon>Intramacronucleata</taxon>
        <taxon>Oligohymenophorea</taxon>
        <taxon>Peniculida</taxon>
        <taxon>Parameciidae</taxon>
        <taxon>Paramecium</taxon>
    </lineage>
</organism>
<name>A0A8S1RUG9_9CILI</name>
<comment type="caution">
    <text evidence="1">The sequence shown here is derived from an EMBL/GenBank/DDBJ whole genome shotgun (WGS) entry which is preliminary data.</text>
</comment>
<dbReference type="EMBL" id="CAJJDO010000001">
    <property type="protein sequence ID" value="CAD8131688.1"/>
    <property type="molecule type" value="Genomic_DNA"/>
</dbReference>
<dbReference type="OrthoDB" id="293691at2759"/>
<gene>
    <name evidence="1" type="ORF">PPENT_87.1.T0010236</name>
</gene>
<evidence type="ECO:0000313" key="1">
    <source>
        <dbReference type="EMBL" id="CAD8131688.1"/>
    </source>
</evidence>
<sequence length="703" mass="83431">MQSHKSERSYQDFLSANESDFLNTYFLQLVVDTIPQFTCQSEAAIRHQLGSKIDIQQLLQQKRSLHIKPNRYMFSLCDFKLENAMQLLRNQIQKYDFQENEEKKSAQTRRKLYQSLITSSFSDDIPVCQINSWVILNDIKLEVKKGDILLFIVKIKASSYTLNRLQTLIQNEIHYTKQKLCDYITKYKPNIYPILILNADINFPYQKLNCQTYYIGKQNLMYHFFQQLRIQDAEAITEDLISKYNINRMSQARILVQREAIEYKKLYKNFDLFKLTTFGVAITLGKKLLNEFIYKMNEKDTLSLLHTKRERMAQLHSQQIRNKIFEVKRKQFVRSRSVQEISKMLQDSQFLNEGFTSLLNLLEEDQDEINFAYLLFYWGILDDLVEVLHNYMKLTEQQLVDLTKMIAFIVESKDASHYFINTKAPQILEILLANHNNLLIIEHKYEINNYFLTTVIPRLKNYLFNLNPLPIQCLVNFSWMIKNRNLPKQEEIQRELILLQNEEILYEAIQYLETLNIDANLMGYLIMNVDLINDVQQVQPKLLLNLICQNLNKDNAIKEITNLLNKCMQMGKLMILQCAFKLAQNYMIQSGMPYFNEIVEKKVTQLLIMFDQDKMKNQGLLRSMMQYLETFHILYPESRFSIEFYTRLLDTIQASYLRLLSIVMTRNLDFIQNIANIGVHKRRLQELANKSNEAKELLKKIYL</sequence>
<proteinExistence type="predicted"/>
<keyword evidence="2" id="KW-1185">Reference proteome</keyword>